<dbReference type="Proteomes" id="UP000265618">
    <property type="component" value="Unassembled WGS sequence"/>
</dbReference>
<comment type="caution">
    <text evidence="1">The sequence shown here is derived from an EMBL/GenBank/DDBJ whole genome shotgun (WGS) entry which is preliminary data.</text>
</comment>
<feature type="non-terminal residue" evidence="1">
    <location>
        <position position="48"/>
    </location>
</feature>
<feature type="non-terminal residue" evidence="1">
    <location>
        <position position="1"/>
    </location>
</feature>
<evidence type="ECO:0000313" key="1">
    <source>
        <dbReference type="EMBL" id="GCA65543.1"/>
    </source>
</evidence>
<keyword evidence="2" id="KW-1185">Reference proteome</keyword>
<organism evidence="1 2">
    <name type="scientific">Kipferlia bialata</name>
    <dbReference type="NCBI Taxonomy" id="797122"/>
    <lineage>
        <taxon>Eukaryota</taxon>
        <taxon>Metamonada</taxon>
        <taxon>Carpediemonas-like organisms</taxon>
        <taxon>Kipferlia</taxon>
    </lineage>
</organism>
<dbReference type="AlphaFoldDB" id="A0A391P7H8"/>
<name>A0A391P7H8_9EUKA</name>
<accession>A0A391P7H8</accession>
<dbReference type="EMBL" id="BDIP01011487">
    <property type="protein sequence ID" value="GCA65543.1"/>
    <property type="molecule type" value="Genomic_DNA"/>
</dbReference>
<dbReference type="OrthoDB" id="5575at2759"/>
<evidence type="ECO:0000313" key="2">
    <source>
        <dbReference type="Proteomes" id="UP000265618"/>
    </source>
</evidence>
<dbReference type="InterPro" id="IPR027417">
    <property type="entry name" value="P-loop_NTPase"/>
</dbReference>
<dbReference type="Gene3D" id="3.40.50.300">
    <property type="entry name" value="P-loop containing nucleotide triphosphate hydrolases"/>
    <property type="match status" value="1"/>
</dbReference>
<gene>
    <name evidence="1" type="ORF">KIPB_017343</name>
</gene>
<reference evidence="1 2" key="1">
    <citation type="journal article" date="2018" name="PLoS ONE">
        <title>The draft genome of Kipferlia bialata reveals reductive genome evolution in fornicate parasites.</title>
        <authorList>
            <person name="Tanifuji G."/>
            <person name="Takabayashi S."/>
            <person name="Kume K."/>
            <person name="Takagi M."/>
            <person name="Nakayama T."/>
            <person name="Kamikawa R."/>
            <person name="Inagaki Y."/>
            <person name="Hashimoto T."/>
        </authorList>
    </citation>
    <scope>NUCLEOTIDE SEQUENCE [LARGE SCALE GENOMIC DNA]</scope>
    <source>
        <strain evidence="1">NY0173</strain>
    </source>
</reference>
<proteinExistence type="predicted"/>
<protein>
    <submittedName>
        <fullName evidence="1">Uncharacterized protein</fullName>
    </submittedName>
</protein>
<sequence length="48" mass="5316">ARPVSLETHIQGYSGRHYCPRMGTMNKPVYTAIKQHSPSSPVIVFVSS</sequence>